<comment type="caution">
    <text evidence="1">The sequence shown here is derived from an EMBL/GenBank/DDBJ whole genome shotgun (WGS) entry which is preliminary data.</text>
</comment>
<accession>A0ACC2PPE1</accession>
<sequence>MLKIISDIEAKQEPRVTLLDAIRMIDRSWNEVSQECLANCYKKTGFEINDTPQMMPDVMSVSDDQWTAVNNALNVNEPSTFEDFVDIDVGAAVTGLLTDDEIIENIIVLDNLTNR</sequence>
<protein>
    <submittedName>
        <fullName evidence="1">Uncharacterized protein</fullName>
    </submittedName>
</protein>
<keyword evidence="2" id="KW-1185">Reference proteome</keyword>
<reference evidence="1" key="1">
    <citation type="submission" date="2023-04" db="EMBL/GenBank/DDBJ databases">
        <title>A chromosome-level genome assembly of the parasitoid wasp Eretmocerus hayati.</title>
        <authorList>
            <person name="Zhong Y."/>
            <person name="Liu S."/>
            <person name="Liu Y."/>
        </authorList>
    </citation>
    <scope>NUCLEOTIDE SEQUENCE</scope>
    <source>
        <strain evidence="1">ZJU_SS_LIU_2023</strain>
    </source>
</reference>
<evidence type="ECO:0000313" key="2">
    <source>
        <dbReference type="Proteomes" id="UP001239111"/>
    </source>
</evidence>
<gene>
    <name evidence="1" type="ORF">QAD02_021121</name>
</gene>
<organism evidence="1 2">
    <name type="scientific">Eretmocerus hayati</name>
    <dbReference type="NCBI Taxonomy" id="131215"/>
    <lineage>
        <taxon>Eukaryota</taxon>
        <taxon>Metazoa</taxon>
        <taxon>Ecdysozoa</taxon>
        <taxon>Arthropoda</taxon>
        <taxon>Hexapoda</taxon>
        <taxon>Insecta</taxon>
        <taxon>Pterygota</taxon>
        <taxon>Neoptera</taxon>
        <taxon>Endopterygota</taxon>
        <taxon>Hymenoptera</taxon>
        <taxon>Apocrita</taxon>
        <taxon>Proctotrupomorpha</taxon>
        <taxon>Chalcidoidea</taxon>
        <taxon>Aphelinidae</taxon>
        <taxon>Aphelininae</taxon>
        <taxon>Eretmocerus</taxon>
    </lineage>
</organism>
<proteinExistence type="predicted"/>
<evidence type="ECO:0000313" key="1">
    <source>
        <dbReference type="EMBL" id="KAJ8685328.1"/>
    </source>
</evidence>
<name>A0ACC2PPE1_9HYME</name>
<dbReference type="EMBL" id="CM056741">
    <property type="protein sequence ID" value="KAJ8685328.1"/>
    <property type="molecule type" value="Genomic_DNA"/>
</dbReference>
<dbReference type="Proteomes" id="UP001239111">
    <property type="component" value="Chromosome 1"/>
</dbReference>